<protein>
    <submittedName>
        <fullName evidence="1">Uncharacterized protein</fullName>
    </submittedName>
</protein>
<organism evidence="1 2">
    <name type="scientific">Lentinula aff. lateritia</name>
    <dbReference type="NCBI Taxonomy" id="2804960"/>
    <lineage>
        <taxon>Eukaryota</taxon>
        <taxon>Fungi</taxon>
        <taxon>Dikarya</taxon>
        <taxon>Basidiomycota</taxon>
        <taxon>Agaricomycotina</taxon>
        <taxon>Agaricomycetes</taxon>
        <taxon>Agaricomycetidae</taxon>
        <taxon>Agaricales</taxon>
        <taxon>Marasmiineae</taxon>
        <taxon>Omphalotaceae</taxon>
        <taxon>Lentinula</taxon>
    </lineage>
</organism>
<name>A0ACC1TKA3_9AGAR</name>
<dbReference type="EMBL" id="MU795675">
    <property type="protein sequence ID" value="KAJ3805144.1"/>
    <property type="molecule type" value="Genomic_DNA"/>
</dbReference>
<proteinExistence type="predicted"/>
<reference evidence="1" key="1">
    <citation type="submission" date="2022-09" db="EMBL/GenBank/DDBJ databases">
        <title>A Global Phylogenomic Analysis of the Shiitake Genus Lentinula.</title>
        <authorList>
            <consortium name="DOE Joint Genome Institute"/>
            <person name="Sierra-Patev S."/>
            <person name="Min B."/>
            <person name="Naranjo-Ortiz M."/>
            <person name="Looney B."/>
            <person name="Konkel Z."/>
            <person name="Slot J.C."/>
            <person name="Sakamoto Y."/>
            <person name="Steenwyk J.L."/>
            <person name="Rokas A."/>
            <person name="Carro J."/>
            <person name="Camarero S."/>
            <person name="Ferreira P."/>
            <person name="Molpeceres G."/>
            <person name="Ruiz-Duenas F.J."/>
            <person name="Serrano A."/>
            <person name="Henrissat B."/>
            <person name="Drula E."/>
            <person name="Hughes K.W."/>
            <person name="Mata J.L."/>
            <person name="Ishikawa N.K."/>
            <person name="Vargas-Isla R."/>
            <person name="Ushijima S."/>
            <person name="Smith C.A."/>
            <person name="Ahrendt S."/>
            <person name="Andreopoulos W."/>
            <person name="He G."/>
            <person name="Labutti K."/>
            <person name="Lipzen A."/>
            <person name="Ng V."/>
            <person name="Riley R."/>
            <person name="Sandor L."/>
            <person name="Barry K."/>
            <person name="Martinez A.T."/>
            <person name="Xiao Y."/>
            <person name="Gibbons J.G."/>
            <person name="Terashima K."/>
            <person name="Grigoriev I.V."/>
            <person name="Hibbett D.S."/>
        </authorList>
    </citation>
    <scope>NUCLEOTIDE SEQUENCE</scope>
    <source>
        <strain evidence="1">TMI1499</strain>
    </source>
</reference>
<gene>
    <name evidence="1" type="ORF">F5876DRAFT_82121</name>
</gene>
<sequence length="287" mass="31072">MSSPHTLDCSHLLSCRNSVLSPTKCQAYCGMFTPEEGNVGAITALTKCVVCGCYAASHLHPVQECNSAQNVESKPENSEHQSSFSSIRIFALKKIDCNAQFFSMVQDASTQPSGSFPESKKSQLPFSKDAKPFPSDSATASRIFESHTDSKIAAENFSASPFRDHPLQKLQVKCVLNGGRGTLAALQPSPLTVFTVKDLEIPKGIPAKTYPNFLYISLPTGSEDLDSLNTEGDVKTDGSSRKSKSKARSKARQVDTESDKESVQGDNRFPEASAPALMYHDVSMSSF</sequence>
<evidence type="ECO:0000313" key="2">
    <source>
        <dbReference type="Proteomes" id="UP001163835"/>
    </source>
</evidence>
<evidence type="ECO:0000313" key="1">
    <source>
        <dbReference type="EMBL" id="KAJ3805144.1"/>
    </source>
</evidence>
<comment type="caution">
    <text evidence="1">The sequence shown here is derived from an EMBL/GenBank/DDBJ whole genome shotgun (WGS) entry which is preliminary data.</text>
</comment>
<dbReference type="Proteomes" id="UP001163835">
    <property type="component" value="Unassembled WGS sequence"/>
</dbReference>
<accession>A0ACC1TKA3</accession>
<keyword evidence="2" id="KW-1185">Reference proteome</keyword>